<feature type="binding site" evidence="9">
    <location>
        <position position="331"/>
    </location>
    <ligand>
        <name>Zn(2+)</name>
        <dbReference type="ChEBI" id="CHEBI:29105"/>
    </ligand>
</feature>
<dbReference type="OrthoDB" id="446759at2759"/>
<keyword evidence="6 8" id="KW-0862">Zinc</keyword>
<evidence type="ECO:0000256" key="5">
    <source>
        <dbReference type="ARBA" id="ARBA00022801"/>
    </source>
</evidence>
<evidence type="ECO:0000256" key="8">
    <source>
        <dbReference type="PIRNR" id="PIRNR037125"/>
    </source>
</evidence>
<sequence length="477" mass="53332">MIQEPYIDNLVADSGAFLRNVPLHHMAKNVLTVPEVVSEIRDKATRDRLQVLPYELKLKEPSDECIRQISDFARKTGELRFLSATDVRVLALALQVTRETVGGGHIRLLPAAARTDTKLYHPREHKLGQLPVGFVEKVGELSVTEDDEKARGDGEQVGTGTDAQDGDKVKDGDGKARAPGGDETAGEREEGKRGEAETDDPNSEEMFDAKEDPEEGDTDEDAEETESKETKDTDAIESREGDEEDGDEQQEEEVEEEEEEEDEDDGWITPGNIQAAKNEMNAQAGEVEEPVKVACMTTDFTMQNVLKQMNLELVSIEGRRIREVRRFVLRCFGCFQVTPRMDKTFCPWCGNKTLKRVSVTLRADGSQEIHISTRKPISKRGTKYSLPLPRGGKYSVQPVLCEDQPLPQQRATARSQARNAILSDDFVKGGSPFSLNDVNSRAAQLGRSSRFRQVPNWERRNPNARAPPTGNKKKRRK</sequence>
<dbReference type="AlphaFoldDB" id="A0A6A4WWI2"/>
<dbReference type="InterPro" id="IPR036283">
    <property type="entry name" value="NOB1_Zf-like_sf"/>
</dbReference>
<dbReference type="FunFam" id="3.40.50.1010:FF:000020">
    <property type="entry name" value="20S-pre-rRNA D-site endonuclease NOB1"/>
    <property type="match status" value="1"/>
</dbReference>
<feature type="compositionally biased region" description="Basic and acidic residues" evidence="10">
    <location>
        <begin position="185"/>
        <end position="196"/>
    </location>
</feature>
<evidence type="ECO:0000256" key="10">
    <source>
        <dbReference type="SAM" id="MobiDB-lite"/>
    </source>
</evidence>
<dbReference type="Gene3D" id="3.40.50.1010">
    <property type="entry name" value="5'-nuclease"/>
    <property type="match status" value="1"/>
</dbReference>
<dbReference type="Pfam" id="PF17146">
    <property type="entry name" value="PIN_6"/>
    <property type="match status" value="1"/>
</dbReference>
<dbReference type="EMBL" id="VIIS01000210">
    <property type="protein sequence ID" value="KAF0311866.1"/>
    <property type="molecule type" value="Genomic_DNA"/>
</dbReference>
<evidence type="ECO:0000256" key="2">
    <source>
        <dbReference type="ARBA" id="ARBA00005858"/>
    </source>
</evidence>
<dbReference type="InterPro" id="IPR014881">
    <property type="entry name" value="NOB1_Zn-bd"/>
</dbReference>
<evidence type="ECO:0000313" key="14">
    <source>
        <dbReference type="Proteomes" id="UP000440578"/>
    </source>
</evidence>
<dbReference type="GO" id="GO:0030688">
    <property type="term" value="C:preribosome, small subunit precursor"/>
    <property type="evidence" value="ECO:0007669"/>
    <property type="project" value="TreeGrafter"/>
</dbReference>
<dbReference type="GO" id="GO:0005737">
    <property type="term" value="C:cytoplasm"/>
    <property type="evidence" value="ECO:0007669"/>
    <property type="project" value="UniProtKB-ARBA"/>
</dbReference>
<comment type="similarity">
    <text evidence="2 8">Belongs to the NOB1 family.</text>
</comment>
<feature type="region of interest" description="Disordered" evidence="10">
    <location>
        <begin position="143"/>
        <end position="271"/>
    </location>
</feature>
<dbReference type="SUPFAM" id="SSF144206">
    <property type="entry name" value="NOB1 zinc finger-like"/>
    <property type="match status" value="1"/>
</dbReference>
<dbReference type="InterPro" id="IPR039907">
    <property type="entry name" value="NOB1"/>
</dbReference>
<gene>
    <name evidence="13" type="primary">NOB1_0</name>
    <name evidence="13" type="ORF">FJT64_017366</name>
</gene>
<feature type="domain" description="Nin one binding (NOB1) Zn-ribbon-like" evidence="11">
    <location>
        <begin position="321"/>
        <end position="392"/>
    </location>
</feature>
<dbReference type="GO" id="GO:0046872">
    <property type="term" value="F:metal ion binding"/>
    <property type="evidence" value="ECO:0007669"/>
    <property type="project" value="UniProtKB-UniRule"/>
</dbReference>
<dbReference type="PANTHER" id="PTHR12814:SF2">
    <property type="entry name" value="RNA-BINDING PROTEIN NOB1"/>
    <property type="match status" value="1"/>
</dbReference>
<feature type="binding site" evidence="9">
    <location>
        <position position="334"/>
    </location>
    <ligand>
        <name>Zn(2+)</name>
        <dbReference type="ChEBI" id="CHEBI:29105"/>
    </ligand>
</feature>
<feature type="region of interest" description="Disordered" evidence="10">
    <location>
        <begin position="439"/>
        <end position="477"/>
    </location>
</feature>
<keyword evidence="4 8" id="KW-0479">Metal-binding</keyword>
<accession>A0A6A4WWI2</accession>
<keyword evidence="14" id="KW-1185">Reference proteome</keyword>
<dbReference type="InterPro" id="IPR033411">
    <property type="entry name" value="Ribonuclease_PIN"/>
</dbReference>
<feature type="compositionally biased region" description="Acidic residues" evidence="10">
    <location>
        <begin position="197"/>
        <end position="224"/>
    </location>
</feature>
<proteinExistence type="inferred from homology"/>
<evidence type="ECO:0000256" key="9">
    <source>
        <dbReference type="PIRSR" id="PIRSR037125-1"/>
    </source>
</evidence>
<name>A0A6A4WWI2_AMPAM</name>
<dbReference type="Proteomes" id="UP000440578">
    <property type="component" value="Unassembled WGS sequence"/>
</dbReference>
<evidence type="ECO:0000256" key="1">
    <source>
        <dbReference type="ARBA" id="ARBA00004123"/>
    </source>
</evidence>
<dbReference type="InterPro" id="IPR017117">
    <property type="entry name" value="Nob1_euk"/>
</dbReference>
<feature type="domain" description="Ribonuclease PIN" evidence="12">
    <location>
        <begin position="10"/>
        <end position="96"/>
    </location>
</feature>
<organism evidence="13 14">
    <name type="scientific">Amphibalanus amphitrite</name>
    <name type="common">Striped barnacle</name>
    <name type="synonym">Balanus amphitrite</name>
    <dbReference type="NCBI Taxonomy" id="1232801"/>
    <lineage>
        <taxon>Eukaryota</taxon>
        <taxon>Metazoa</taxon>
        <taxon>Ecdysozoa</taxon>
        <taxon>Arthropoda</taxon>
        <taxon>Crustacea</taxon>
        <taxon>Multicrustacea</taxon>
        <taxon>Cirripedia</taxon>
        <taxon>Thoracica</taxon>
        <taxon>Thoracicalcarea</taxon>
        <taxon>Balanomorpha</taxon>
        <taxon>Balanoidea</taxon>
        <taxon>Balanidae</taxon>
        <taxon>Amphibalaninae</taxon>
        <taxon>Amphibalanus</taxon>
    </lineage>
</organism>
<evidence type="ECO:0000313" key="13">
    <source>
        <dbReference type="EMBL" id="KAF0311866.1"/>
    </source>
</evidence>
<dbReference type="GO" id="GO:0016787">
    <property type="term" value="F:hydrolase activity"/>
    <property type="evidence" value="ECO:0007669"/>
    <property type="project" value="UniProtKB-KW"/>
</dbReference>
<comment type="caution">
    <text evidence="13">The sequence shown here is derived from an EMBL/GenBank/DDBJ whole genome shotgun (WGS) entry which is preliminary data.</text>
</comment>
<evidence type="ECO:0000256" key="6">
    <source>
        <dbReference type="ARBA" id="ARBA00022833"/>
    </source>
</evidence>
<feature type="compositionally biased region" description="Basic and acidic residues" evidence="10">
    <location>
        <begin position="225"/>
        <end position="239"/>
    </location>
</feature>
<dbReference type="PIRSF" id="PIRSF037125">
    <property type="entry name" value="D-site_20S_pre-rRNA_nuclease"/>
    <property type="match status" value="1"/>
</dbReference>
<dbReference type="Pfam" id="PF08772">
    <property type="entry name" value="Zn_ribbon_NOB1"/>
    <property type="match status" value="1"/>
</dbReference>
<feature type="binding site" evidence="9">
    <location>
        <position position="349"/>
    </location>
    <ligand>
        <name>Zn(2+)</name>
        <dbReference type="ChEBI" id="CHEBI:29105"/>
    </ligand>
</feature>
<keyword evidence="7 8" id="KW-0539">Nucleus</keyword>
<dbReference type="Gene3D" id="6.20.210.10">
    <property type="entry name" value="Nin one binding (NOB1), Zn-ribbon-like"/>
    <property type="match status" value="1"/>
</dbReference>
<evidence type="ECO:0000256" key="3">
    <source>
        <dbReference type="ARBA" id="ARBA00022722"/>
    </source>
</evidence>
<protein>
    <recommendedName>
        <fullName evidence="8">RNA-binding protein NOB1</fullName>
    </recommendedName>
</protein>
<evidence type="ECO:0000256" key="4">
    <source>
        <dbReference type="ARBA" id="ARBA00022723"/>
    </source>
</evidence>
<evidence type="ECO:0000259" key="11">
    <source>
        <dbReference type="Pfam" id="PF08772"/>
    </source>
</evidence>
<comment type="function">
    <text evidence="8">May play a role in mRNA degradation.</text>
</comment>
<feature type="compositionally biased region" description="Acidic residues" evidence="10">
    <location>
        <begin position="240"/>
        <end position="266"/>
    </location>
</feature>
<evidence type="ECO:0000256" key="7">
    <source>
        <dbReference type="ARBA" id="ARBA00023242"/>
    </source>
</evidence>
<feature type="binding site" evidence="9">
    <location>
        <position position="346"/>
    </location>
    <ligand>
        <name>Zn(2+)</name>
        <dbReference type="ChEBI" id="CHEBI:29105"/>
    </ligand>
</feature>
<comment type="subcellular location">
    <subcellularLocation>
        <location evidence="1 8">Nucleus</location>
    </subcellularLocation>
</comment>
<feature type="compositionally biased region" description="Basic and acidic residues" evidence="10">
    <location>
        <begin position="165"/>
        <end position="176"/>
    </location>
</feature>
<keyword evidence="3" id="KW-0540">Nuclease</keyword>
<dbReference type="GO" id="GO:0030490">
    <property type="term" value="P:maturation of SSU-rRNA"/>
    <property type="evidence" value="ECO:0007669"/>
    <property type="project" value="TreeGrafter"/>
</dbReference>
<dbReference type="CDD" id="cd09876">
    <property type="entry name" value="PIN_Nob1-like"/>
    <property type="match status" value="1"/>
</dbReference>
<dbReference type="PANTHER" id="PTHR12814">
    <property type="entry name" value="RNA-BINDING PROTEIN NOB1"/>
    <property type="match status" value="1"/>
</dbReference>
<dbReference type="GO" id="GO:0031981">
    <property type="term" value="C:nuclear lumen"/>
    <property type="evidence" value="ECO:0007669"/>
    <property type="project" value="UniProtKB-ARBA"/>
</dbReference>
<reference evidence="13 14" key="1">
    <citation type="submission" date="2019-07" db="EMBL/GenBank/DDBJ databases">
        <title>Draft genome assembly of a fouling barnacle, Amphibalanus amphitrite (Darwin, 1854): The first reference genome for Thecostraca.</title>
        <authorList>
            <person name="Kim W."/>
        </authorList>
    </citation>
    <scope>NUCLEOTIDE SEQUENCE [LARGE SCALE GENOMIC DNA]</scope>
    <source>
        <strain evidence="13">SNU_AA5</strain>
        <tissue evidence="13">Soma without cirri and trophi</tissue>
    </source>
</reference>
<dbReference type="GO" id="GO:0004521">
    <property type="term" value="F:RNA endonuclease activity"/>
    <property type="evidence" value="ECO:0007669"/>
    <property type="project" value="UniProtKB-UniRule"/>
</dbReference>
<evidence type="ECO:0000259" key="12">
    <source>
        <dbReference type="Pfam" id="PF17146"/>
    </source>
</evidence>
<keyword evidence="5" id="KW-0378">Hydrolase</keyword>